<organism evidence="1 2">
    <name type="scientific">Microvirga lotononidis</name>
    <dbReference type="NCBI Taxonomy" id="864069"/>
    <lineage>
        <taxon>Bacteria</taxon>
        <taxon>Pseudomonadati</taxon>
        <taxon>Pseudomonadota</taxon>
        <taxon>Alphaproteobacteria</taxon>
        <taxon>Hyphomicrobiales</taxon>
        <taxon>Methylobacteriaceae</taxon>
        <taxon>Microvirga</taxon>
    </lineage>
</organism>
<protein>
    <submittedName>
        <fullName evidence="1">Uncharacterized protein</fullName>
    </submittedName>
</protein>
<dbReference type="Proteomes" id="UP000003947">
    <property type="component" value="Unassembled WGS sequence"/>
</dbReference>
<dbReference type="HOGENOM" id="CLU_3100918_0_0_5"/>
<evidence type="ECO:0000313" key="1">
    <source>
        <dbReference type="EMBL" id="EIM24831.1"/>
    </source>
</evidence>
<proteinExistence type="predicted"/>
<dbReference type="EMBL" id="JH660647">
    <property type="protein sequence ID" value="EIM24831.1"/>
    <property type="molecule type" value="Genomic_DNA"/>
</dbReference>
<dbReference type="PATRIC" id="fig|864069.3.peg.5965"/>
<dbReference type="STRING" id="864069.MicloDRAFT_00055500"/>
<reference evidence="1 2" key="1">
    <citation type="submission" date="2012-02" db="EMBL/GenBank/DDBJ databases">
        <title>Improved High-Quality Draft sequence of Microvirga sp. WSM3557.</title>
        <authorList>
            <consortium name="US DOE Joint Genome Institute"/>
            <person name="Lucas S."/>
            <person name="Han J."/>
            <person name="Lapidus A."/>
            <person name="Cheng J.-F."/>
            <person name="Goodwin L."/>
            <person name="Pitluck S."/>
            <person name="Peters L."/>
            <person name="Zhang X."/>
            <person name="Detter J.C."/>
            <person name="Han C."/>
            <person name="Tapia R."/>
            <person name="Land M."/>
            <person name="Hauser L."/>
            <person name="Kyrpides N."/>
            <person name="Ivanova N."/>
            <person name="Pagani I."/>
            <person name="Brau L."/>
            <person name="Yates R."/>
            <person name="O'Hara G."/>
            <person name="Rui T."/>
            <person name="Howieson J."/>
            <person name="Reeve W."/>
            <person name="Woyke T."/>
        </authorList>
    </citation>
    <scope>NUCLEOTIDE SEQUENCE [LARGE SCALE GENOMIC DNA]</scope>
    <source>
        <strain evidence="1 2">WSM3557</strain>
    </source>
</reference>
<name>I4YLI9_9HYPH</name>
<sequence length="51" mass="5716" precursor="true">MVWIARNDREKRHGRKAYALIRPLRATATGQTHSAMIGDRTRVAVDAKATP</sequence>
<accession>I4YLI9</accession>
<keyword evidence="2" id="KW-1185">Reference proteome</keyword>
<dbReference type="AlphaFoldDB" id="I4YLI9"/>
<evidence type="ECO:0000313" key="2">
    <source>
        <dbReference type="Proteomes" id="UP000003947"/>
    </source>
</evidence>
<gene>
    <name evidence="1" type="ORF">MicloDRAFT_00055500</name>
</gene>